<dbReference type="RefSeq" id="WP_192146003.1">
    <property type="nucleotide sequence ID" value="NZ_JACYXI010000001.1"/>
</dbReference>
<evidence type="ECO:0000256" key="1">
    <source>
        <dbReference type="SAM" id="Phobius"/>
    </source>
</evidence>
<evidence type="ECO:0000313" key="2">
    <source>
        <dbReference type="EMBL" id="MBD8890376.1"/>
    </source>
</evidence>
<accession>A0ABR9CHR6</accession>
<gene>
    <name evidence="2" type="ORF">IG616_02365</name>
</gene>
<reference evidence="2 3" key="2">
    <citation type="journal article" date="2021" name="Int. J. Syst. Evol. Microbiol.">
        <title>Roseibium litorale sp. nov., isolated from a tidal flat sediment and proposal for the reclassification of Labrenzia polysiphoniae as Roseibium polysiphoniae comb. nov.</title>
        <authorList>
            <person name="Liu Y."/>
            <person name="Pei T."/>
            <person name="Du J."/>
            <person name="Chao M."/>
            <person name="Deng M.R."/>
            <person name="Zhu H."/>
        </authorList>
    </citation>
    <scope>NUCLEOTIDE SEQUENCE [LARGE SCALE GENOMIC DNA]</scope>
    <source>
        <strain evidence="2 3">4C16A</strain>
    </source>
</reference>
<keyword evidence="1" id="KW-0812">Transmembrane</keyword>
<dbReference type="Pfam" id="PF11391">
    <property type="entry name" value="DUF2798"/>
    <property type="match status" value="1"/>
</dbReference>
<reference evidence="3" key="1">
    <citation type="submission" date="2020-09" db="EMBL/GenBank/DDBJ databases">
        <title>The genome sequence of strain Labrenzia suaedae 4C16A.</title>
        <authorList>
            <person name="Liu Y."/>
        </authorList>
    </citation>
    <scope>NUCLEOTIDE SEQUENCE [LARGE SCALE GENOMIC DNA]</scope>
    <source>
        <strain evidence="3">4C16A</strain>
    </source>
</reference>
<dbReference type="EMBL" id="JACYXI010000001">
    <property type="protein sequence ID" value="MBD8890376.1"/>
    <property type="molecule type" value="Genomic_DNA"/>
</dbReference>
<keyword evidence="3" id="KW-1185">Reference proteome</keyword>
<keyword evidence="1" id="KW-0472">Membrane</keyword>
<protein>
    <submittedName>
        <fullName evidence="2">DUF2798 domain-containing protein</fullName>
    </submittedName>
</protein>
<evidence type="ECO:0000313" key="3">
    <source>
        <dbReference type="Proteomes" id="UP000632063"/>
    </source>
</evidence>
<comment type="caution">
    <text evidence="2">The sequence shown here is derived from an EMBL/GenBank/DDBJ whole genome shotgun (WGS) entry which is preliminary data.</text>
</comment>
<feature type="transmembrane region" description="Helical" evidence="1">
    <location>
        <begin position="42"/>
        <end position="65"/>
    </location>
</feature>
<proteinExistence type="predicted"/>
<feature type="transmembrane region" description="Helical" evidence="1">
    <location>
        <begin position="7"/>
        <end position="30"/>
    </location>
</feature>
<keyword evidence="1" id="KW-1133">Transmembrane helix</keyword>
<dbReference type="Proteomes" id="UP000632063">
    <property type="component" value="Unassembled WGS sequence"/>
</dbReference>
<organism evidence="2 3">
    <name type="scientific">Roseibium litorale</name>
    <dbReference type="NCBI Taxonomy" id="2803841"/>
    <lineage>
        <taxon>Bacteria</taxon>
        <taxon>Pseudomonadati</taxon>
        <taxon>Pseudomonadota</taxon>
        <taxon>Alphaproteobacteria</taxon>
        <taxon>Hyphomicrobiales</taxon>
        <taxon>Stappiaceae</taxon>
        <taxon>Roseibium</taxon>
    </lineage>
</organism>
<name>A0ABR9CHR6_9HYPH</name>
<dbReference type="InterPro" id="IPR021529">
    <property type="entry name" value="DUF2798"/>
</dbReference>
<sequence length="82" mass="9288">MQDSKKLVFLAQIFISAFMAILMTGIMGFMHAAFSENWLVEWGMSFLTAWPVAFVLSMIVGPLSFRIAMFILRHMPQATPES</sequence>